<accession>A0AC35G7I9</accession>
<evidence type="ECO:0000313" key="2">
    <source>
        <dbReference type="WBParaSite" id="PS1159_v2.g2478.t1"/>
    </source>
</evidence>
<reference evidence="2" key="1">
    <citation type="submission" date="2022-11" db="UniProtKB">
        <authorList>
            <consortium name="WormBaseParasite"/>
        </authorList>
    </citation>
    <scope>IDENTIFICATION</scope>
</reference>
<sequence length="325" mass="38029">MDIDIIPNIDNLDELDQADLQDLEELRQTAQNSILRLNFYMLLRRLRRTRSKRRFFSRRRFYDNQFYQAFGFTPTECETLLIRIGHRFQRRTKTNYALRTPEILMMSLRYLRTGGNFWNSGFFIGPSRQSANASFWEFIEAVNAELNDLITLAGTEEEWMHHATVFYEQHRISNVVGAIDGSYIHIRNIGDATVWFCRKGFAAINLTMMVDSSKQIRFISCRWPGSLHDSNVYRNTGLAQMVRDGWEPFPGAVILGDSAYQGVDRFVLPHPRENQIRPYQRNFYQANKNARNIVERVYGELKGKFGILSRRTGPMNLSIVTCIFH</sequence>
<protein>
    <submittedName>
        <fullName evidence="2">DDE Tnp4 domain-containing protein</fullName>
    </submittedName>
</protein>
<dbReference type="WBParaSite" id="PS1159_v2.g2478.t1">
    <property type="protein sequence ID" value="PS1159_v2.g2478.t1"/>
    <property type="gene ID" value="PS1159_v2.g2478"/>
</dbReference>
<evidence type="ECO:0000313" key="1">
    <source>
        <dbReference type="Proteomes" id="UP000887580"/>
    </source>
</evidence>
<proteinExistence type="predicted"/>
<organism evidence="1 2">
    <name type="scientific">Panagrolaimus sp. PS1159</name>
    <dbReference type="NCBI Taxonomy" id="55785"/>
    <lineage>
        <taxon>Eukaryota</taxon>
        <taxon>Metazoa</taxon>
        <taxon>Ecdysozoa</taxon>
        <taxon>Nematoda</taxon>
        <taxon>Chromadorea</taxon>
        <taxon>Rhabditida</taxon>
        <taxon>Tylenchina</taxon>
        <taxon>Panagrolaimomorpha</taxon>
        <taxon>Panagrolaimoidea</taxon>
        <taxon>Panagrolaimidae</taxon>
        <taxon>Panagrolaimus</taxon>
    </lineage>
</organism>
<name>A0AC35G7I9_9BILA</name>
<dbReference type="Proteomes" id="UP000887580">
    <property type="component" value="Unplaced"/>
</dbReference>